<dbReference type="EMBL" id="BMAT01002136">
    <property type="protein sequence ID" value="GFR99900.1"/>
    <property type="molecule type" value="Genomic_DNA"/>
</dbReference>
<organism evidence="1 2">
    <name type="scientific">Elysia marginata</name>
    <dbReference type="NCBI Taxonomy" id="1093978"/>
    <lineage>
        <taxon>Eukaryota</taxon>
        <taxon>Metazoa</taxon>
        <taxon>Spiralia</taxon>
        <taxon>Lophotrochozoa</taxon>
        <taxon>Mollusca</taxon>
        <taxon>Gastropoda</taxon>
        <taxon>Heterobranchia</taxon>
        <taxon>Euthyneura</taxon>
        <taxon>Panpulmonata</taxon>
        <taxon>Sacoglossa</taxon>
        <taxon>Placobranchoidea</taxon>
        <taxon>Plakobranchidae</taxon>
        <taxon>Elysia</taxon>
    </lineage>
</organism>
<proteinExistence type="predicted"/>
<protein>
    <recommendedName>
        <fullName evidence="3">Transposase IS30-like HTH domain-containing protein</fullName>
    </recommendedName>
</protein>
<keyword evidence="2" id="KW-1185">Reference proteome</keyword>
<gene>
    <name evidence="1" type="ORF">ElyMa_001058100</name>
</gene>
<dbReference type="InterPro" id="IPR009057">
    <property type="entry name" value="Homeodomain-like_sf"/>
</dbReference>
<sequence length="129" mass="14781">MPVVYSKICTADKTRIFQAYTRGENYIELARQIGFKRSTVHGIVPRALEHDGVVAFPRDGLRSVKMREEMLETVIALVNDHPGYTLIVINQELTVRLPDAPHCNIINNHQCTERTTRSNKHERAQRRAS</sequence>
<dbReference type="AlphaFoldDB" id="A0AAV4HTQ1"/>
<evidence type="ECO:0008006" key="3">
    <source>
        <dbReference type="Google" id="ProtNLM"/>
    </source>
</evidence>
<name>A0AAV4HTQ1_9GAST</name>
<evidence type="ECO:0000313" key="1">
    <source>
        <dbReference type="EMBL" id="GFR99900.1"/>
    </source>
</evidence>
<dbReference type="SUPFAM" id="SSF46689">
    <property type="entry name" value="Homeodomain-like"/>
    <property type="match status" value="1"/>
</dbReference>
<accession>A0AAV4HTQ1</accession>
<dbReference type="Proteomes" id="UP000762676">
    <property type="component" value="Unassembled WGS sequence"/>
</dbReference>
<evidence type="ECO:0000313" key="2">
    <source>
        <dbReference type="Proteomes" id="UP000762676"/>
    </source>
</evidence>
<comment type="caution">
    <text evidence="1">The sequence shown here is derived from an EMBL/GenBank/DDBJ whole genome shotgun (WGS) entry which is preliminary data.</text>
</comment>
<reference evidence="1 2" key="1">
    <citation type="journal article" date="2021" name="Elife">
        <title>Chloroplast acquisition without the gene transfer in kleptoplastic sea slugs, Plakobranchus ocellatus.</title>
        <authorList>
            <person name="Maeda T."/>
            <person name="Takahashi S."/>
            <person name="Yoshida T."/>
            <person name="Shimamura S."/>
            <person name="Takaki Y."/>
            <person name="Nagai Y."/>
            <person name="Toyoda A."/>
            <person name="Suzuki Y."/>
            <person name="Arimoto A."/>
            <person name="Ishii H."/>
            <person name="Satoh N."/>
            <person name="Nishiyama T."/>
            <person name="Hasebe M."/>
            <person name="Maruyama T."/>
            <person name="Minagawa J."/>
            <person name="Obokata J."/>
            <person name="Shigenobu S."/>
        </authorList>
    </citation>
    <scope>NUCLEOTIDE SEQUENCE [LARGE SCALE GENOMIC DNA]</scope>
</reference>